<evidence type="ECO:0000313" key="1">
    <source>
        <dbReference type="EMBL" id="EDL94528.1"/>
    </source>
</evidence>
<organism evidence="1 2">
    <name type="scientific">Rattus norvegicus</name>
    <name type="common">Rat</name>
    <dbReference type="NCBI Taxonomy" id="10116"/>
    <lineage>
        <taxon>Eukaryota</taxon>
        <taxon>Metazoa</taxon>
        <taxon>Chordata</taxon>
        <taxon>Craniata</taxon>
        <taxon>Vertebrata</taxon>
        <taxon>Euteleostomi</taxon>
        <taxon>Mammalia</taxon>
        <taxon>Eutheria</taxon>
        <taxon>Euarchontoglires</taxon>
        <taxon>Glires</taxon>
        <taxon>Rodentia</taxon>
        <taxon>Myomorpha</taxon>
        <taxon>Muroidea</taxon>
        <taxon>Muridae</taxon>
        <taxon>Murinae</taxon>
        <taxon>Rattus</taxon>
    </lineage>
</organism>
<proteinExistence type="predicted"/>
<evidence type="ECO:0000313" key="2">
    <source>
        <dbReference type="Proteomes" id="UP000234681"/>
    </source>
</evidence>
<dbReference type="AlphaFoldDB" id="A6JI54"/>
<accession>A6JI54</accession>
<dbReference type="Proteomes" id="UP000234681">
    <property type="component" value="Chromosome 1"/>
</dbReference>
<sequence>MLVFADFNEIHRWDFLKTISNS</sequence>
<protein>
    <submittedName>
        <fullName evidence="1">RCG57669</fullName>
    </submittedName>
</protein>
<gene>
    <name evidence="1" type="ORF">rCG_57669</name>
</gene>
<name>A6JI54_RAT</name>
<dbReference type="EMBL" id="CH473986">
    <property type="protein sequence ID" value="EDL94528.1"/>
    <property type="molecule type" value="Genomic_DNA"/>
</dbReference>
<reference evidence="2" key="1">
    <citation type="submission" date="2005-09" db="EMBL/GenBank/DDBJ databases">
        <authorList>
            <person name="Mural R.J."/>
            <person name="Li P.W."/>
            <person name="Adams M.D."/>
            <person name="Amanatides P.G."/>
            <person name="Baden-Tillson H."/>
            <person name="Barnstead M."/>
            <person name="Chin S.H."/>
            <person name="Dew I."/>
            <person name="Evans C.A."/>
            <person name="Ferriera S."/>
            <person name="Flanigan M."/>
            <person name="Fosler C."/>
            <person name="Glodek A."/>
            <person name="Gu Z."/>
            <person name="Holt R.A."/>
            <person name="Jennings D."/>
            <person name="Kraft C.L."/>
            <person name="Lu F."/>
            <person name="Nguyen T."/>
            <person name="Nusskern D.R."/>
            <person name="Pfannkoch C.M."/>
            <person name="Sitter C."/>
            <person name="Sutton G.G."/>
            <person name="Venter J.C."/>
            <person name="Wang Z."/>
            <person name="Woodage T."/>
            <person name="Zheng X.H."/>
            <person name="Zhong F."/>
        </authorList>
    </citation>
    <scope>NUCLEOTIDE SEQUENCE [LARGE SCALE GENOMIC DNA]</scope>
    <source>
        <strain>BN</strain>
        <strain evidence="2">Sprague-Dawley</strain>
    </source>
</reference>